<protein>
    <recommendedName>
        <fullName evidence="4">Tumor necrosis factor receptor superfamily member 18</fullName>
    </recommendedName>
</protein>
<dbReference type="Proteomes" id="UP000694385">
    <property type="component" value="Unassembled WGS sequence"/>
</dbReference>
<dbReference type="GO" id="GO:0043066">
    <property type="term" value="P:negative regulation of apoptotic process"/>
    <property type="evidence" value="ECO:0007669"/>
    <property type="project" value="InterPro"/>
</dbReference>
<dbReference type="PANTHER" id="PTHR47388">
    <property type="entry name" value="TUMOR NECROSIS FACTOR RECEPTOR SUPERFAMILY MEMBER 18"/>
    <property type="match status" value="1"/>
</dbReference>
<name>A0A8C5LAR3_JACJA</name>
<dbReference type="InterPro" id="IPR053107">
    <property type="entry name" value="TNFRSF18"/>
</dbReference>
<gene>
    <name evidence="2" type="primary">Tnfrsf18</name>
</gene>
<dbReference type="InterPro" id="IPR022318">
    <property type="entry name" value="TNFR_18"/>
</dbReference>
<dbReference type="PANTHER" id="PTHR47388:SF1">
    <property type="entry name" value="TUMOR NECROSIS FACTOR RECEPTOR SUPERFAMILY MEMBER 18"/>
    <property type="match status" value="1"/>
</dbReference>
<evidence type="ECO:0008006" key="4">
    <source>
        <dbReference type="Google" id="ProtNLM"/>
    </source>
</evidence>
<proteinExistence type="predicted"/>
<reference evidence="2" key="1">
    <citation type="submission" date="2025-08" db="UniProtKB">
        <authorList>
            <consortium name="Ensembl"/>
        </authorList>
    </citation>
    <scope>IDENTIFICATION</scope>
</reference>
<evidence type="ECO:0000256" key="1">
    <source>
        <dbReference type="SAM" id="SignalP"/>
    </source>
</evidence>
<evidence type="ECO:0000313" key="2">
    <source>
        <dbReference type="Ensembl" id="ENSJJAP00000020403.1"/>
    </source>
</evidence>
<accession>A0A8C5LAR3</accession>
<keyword evidence="1" id="KW-0732">Signal</keyword>
<organism evidence="2 3">
    <name type="scientific">Jaculus jaculus</name>
    <name type="common">Lesser Egyptian jerboa</name>
    <dbReference type="NCBI Taxonomy" id="51337"/>
    <lineage>
        <taxon>Eukaryota</taxon>
        <taxon>Metazoa</taxon>
        <taxon>Chordata</taxon>
        <taxon>Craniata</taxon>
        <taxon>Vertebrata</taxon>
        <taxon>Euteleostomi</taxon>
        <taxon>Mammalia</taxon>
        <taxon>Eutheria</taxon>
        <taxon>Euarchontoglires</taxon>
        <taxon>Glires</taxon>
        <taxon>Rodentia</taxon>
        <taxon>Myomorpha</taxon>
        <taxon>Dipodoidea</taxon>
        <taxon>Dipodidae</taxon>
        <taxon>Dipodinae</taxon>
        <taxon>Jaculus</taxon>
    </lineage>
</organism>
<dbReference type="GO" id="GO:0009897">
    <property type="term" value="C:external side of plasma membrane"/>
    <property type="evidence" value="ECO:0007669"/>
    <property type="project" value="TreeGrafter"/>
</dbReference>
<dbReference type="GO" id="GO:0045785">
    <property type="term" value="P:positive regulation of cell adhesion"/>
    <property type="evidence" value="ECO:0007669"/>
    <property type="project" value="TreeGrafter"/>
</dbReference>
<dbReference type="Ensembl" id="ENSJJAT00000026951.1">
    <property type="protein sequence ID" value="ENSJJAP00000020403.1"/>
    <property type="gene ID" value="ENSJJAG00000021086.1"/>
</dbReference>
<dbReference type="AlphaFoldDB" id="A0A8C5LAR3"/>
<evidence type="ECO:0000313" key="3">
    <source>
        <dbReference type="Proteomes" id="UP000694385"/>
    </source>
</evidence>
<keyword evidence="3" id="KW-1185">Reference proteome</keyword>
<feature type="signal peptide" evidence="1">
    <location>
        <begin position="1"/>
        <end position="19"/>
    </location>
</feature>
<reference evidence="2" key="2">
    <citation type="submission" date="2025-09" db="UniProtKB">
        <authorList>
            <consortium name="Ensembl"/>
        </authorList>
    </citation>
    <scope>IDENTIFICATION</scope>
</reference>
<dbReference type="GeneTree" id="ENSGT00730000111424"/>
<sequence>MGVPAALYGFALLCALGLAQSPAEGPRCGRGHFQHGTGTNVRCCRQCVPGQQPCPEGDCVCVQPEYHCEDPQCKACKHHPCPPGQEVHHQGKFLLGFKCVDCAMGTFSTGHEGRCKPWAENTATPGGAIVTS</sequence>
<dbReference type="Gene3D" id="2.10.50.10">
    <property type="entry name" value="Tumor Necrosis Factor Receptor, subunit A, domain 2"/>
    <property type="match status" value="1"/>
</dbReference>
<dbReference type="PRINTS" id="PR01968">
    <property type="entry name" value="TNFACTORR18"/>
</dbReference>
<feature type="chain" id="PRO_5034289901" description="Tumor necrosis factor receptor superfamily member 18" evidence="1">
    <location>
        <begin position="20"/>
        <end position="132"/>
    </location>
</feature>
<dbReference type="GO" id="GO:0005031">
    <property type="term" value="F:tumor necrosis factor receptor activity"/>
    <property type="evidence" value="ECO:0007669"/>
    <property type="project" value="InterPro"/>
</dbReference>